<dbReference type="InterPro" id="IPR000524">
    <property type="entry name" value="Tscrpt_reg_HTH_GntR"/>
</dbReference>
<keyword evidence="3" id="KW-0805">Transcription regulation</keyword>
<dbReference type="InterPro" id="IPR015421">
    <property type="entry name" value="PyrdxlP-dep_Trfase_major"/>
</dbReference>
<dbReference type="CDD" id="cd00609">
    <property type="entry name" value="AAT_like"/>
    <property type="match status" value="1"/>
</dbReference>
<dbReference type="InterPro" id="IPR036390">
    <property type="entry name" value="WH_DNA-bd_sf"/>
</dbReference>
<dbReference type="GO" id="GO:0003677">
    <property type="term" value="F:DNA binding"/>
    <property type="evidence" value="ECO:0007669"/>
    <property type="project" value="UniProtKB-KW"/>
</dbReference>
<dbReference type="InterPro" id="IPR004839">
    <property type="entry name" value="Aminotransferase_I/II_large"/>
</dbReference>
<dbReference type="AlphaFoldDB" id="A0A848BRS4"/>
<comment type="similarity">
    <text evidence="1">In the C-terminal section; belongs to the class-I pyridoxal-phosphate-dependent aminotransferase family.</text>
</comment>
<dbReference type="SMART" id="SM00345">
    <property type="entry name" value="HTH_GNTR"/>
    <property type="match status" value="1"/>
</dbReference>
<dbReference type="GO" id="GO:0008483">
    <property type="term" value="F:transaminase activity"/>
    <property type="evidence" value="ECO:0007669"/>
    <property type="project" value="UniProtKB-KW"/>
</dbReference>
<keyword evidence="7" id="KW-0032">Aminotransferase</keyword>
<evidence type="ECO:0000313" key="7">
    <source>
        <dbReference type="EMBL" id="NME27965.1"/>
    </source>
</evidence>
<evidence type="ECO:0000259" key="6">
    <source>
        <dbReference type="PROSITE" id="PS50949"/>
    </source>
</evidence>
<evidence type="ECO:0000256" key="1">
    <source>
        <dbReference type="ARBA" id="ARBA00005384"/>
    </source>
</evidence>
<protein>
    <submittedName>
        <fullName evidence="7">PLP-dependent aminotransferase family protein</fullName>
    </submittedName>
</protein>
<dbReference type="GO" id="GO:0003700">
    <property type="term" value="F:DNA-binding transcription factor activity"/>
    <property type="evidence" value="ECO:0007669"/>
    <property type="project" value="InterPro"/>
</dbReference>
<sequence length="468" mass="53896">MLTYSFENIRSEFLYEHLYHCLREDIQCGKLRSGERLPSKRTFATHLGISTITVEKAYGQLLTEGYIYSRPKRGYYVSDITTRAFPRPRSVRKTVRETEKTPAWFADFTSNQIQTDMFPFATWTKVLRDTLADEQSHLMEPVPVWGCLALRQAVSTHLQHFRGMYASPAQIVIGAGTEYLYSLIVRFLGTKHIVCLEDPGYAKVRRIYESNGMSCRYAPLDENGISIDALRKLHGSITHISPSHHFPTGRVMPIARRYELLGWANETEGRYIIEDDYDSEFRFTGKPVPTLFSIDAGGKVIYMNTFSKTLTPTIRISYMVLPPELVQPFQESLGFLSCTVSNFEQYTLARFISQGYFEKHLNRMRTYYRKKRDLLIRTLKNSALAGKSDIIEQSAGLHFLLRLHTILDDACLKDRFQEQGLYLTGLSEYYHEPRPDAAHTYLINYSSLESKKIPEAIERLCQAVLSKS</sequence>
<evidence type="ECO:0000256" key="5">
    <source>
        <dbReference type="ARBA" id="ARBA00023163"/>
    </source>
</evidence>
<reference evidence="7 8" key="1">
    <citation type="submission" date="2020-04" db="EMBL/GenBank/DDBJ databases">
        <authorList>
            <person name="Hitch T.C.A."/>
            <person name="Wylensek D."/>
            <person name="Clavel T."/>
        </authorList>
    </citation>
    <scope>NUCLEOTIDE SEQUENCE [LARGE SCALE GENOMIC DNA]</scope>
    <source>
        <strain evidence="7 8">Oil-RF-744-FAT-WT-6-1</strain>
    </source>
</reference>
<dbReference type="GO" id="GO:0030170">
    <property type="term" value="F:pyridoxal phosphate binding"/>
    <property type="evidence" value="ECO:0007669"/>
    <property type="project" value="InterPro"/>
</dbReference>
<comment type="caution">
    <text evidence="7">The sequence shown here is derived from an EMBL/GenBank/DDBJ whole genome shotgun (WGS) entry which is preliminary data.</text>
</comment>
<keyword evidence="2" id="KW-0663">Pyridoxal phosphate</keyword>
<feature type="domain" description="HTH gntR-type" evidence="6">
    <location>
        <begin position="12"/>
        <end position="80"/>
    </location>
</feature>
<dbReference type="Gene3D" id="3.40.640.10">
    <property type="entry name" value="Type I PLP-dependent aspartate aminotransferase-like (Major domain)"/>
    <property type="match status" value="1"/>
</dbReference>
<keyword evidence="4" id="KW-0238">DNA-binding</keyword>
<dbReference type="SUPFAM" id="SSF53383">
    <property type="entry name" value="PLP-dependent transferases"/>
    <property type="match status" value="1"/>
</dbReference>
<proteinExistence type="inferred from homology"/>
<dbReference type="Proteomes" id="UP000591071">
    <property type="component" value="Unassembled WGS sequence"/>
</dbReference>
<evidence type="ECO:0000313" key="8">
    <source>
        <dbReference type="Proteomes" id="UP000591071"/>
    </source>
</evidence>
<keyword evidence="5" id="KW-0804">Transcription</keyword>
<organism evidence="7 8">
    <name type="scientific">Megasphaera hexanoica</name>
    <dbReference type="NCBI Taxonomy" id="1675036"/>
    <lineage>
        <taxon>Bacteria</taxon>
        <taxon>Bacillati</taxon>
        <taxon>Bacillota</taxon>
        <taxon>Negativicutes</taxon>
        <taxon>Veillonellales</taxon>
        <taxon>Veillonellaceae</taxon>
        <taxon>Megasphaera</taxon>
    </lineage>
</organism>
<dbReference type="Gene3D" id="1.10.10.10">
    <property type="entry name" value="Winged helix-like DNA-binding domain superfamily/Winged helix DNA-binding domain"/>
    <property type="match status" value="1"/>
</dbReference>
<dbReference type="EMBL" id="JABAFG010000006">
    <property type="protein sequence ID" value="NME27965.1"/>
    <property type="molecule type" value="Genomic_DNA"/>
</dbReference>
<dbReference type="PANTHER" id="PTHR46577:SF1">
    <property type="entry name" value="HTH-TYPE TRANSCRIPTIONAL REGULATORY PROTEIN GABR"/>
    <property type="match status" value="1"/>
</dbReference>
<evidence type="ECO:0000256" key="4">
    <source>
        <dbReference type="ARBA" id="ARBA00023125"/>
    </source>
</evidence>
<dbReference type="SUPFAM" id="SSF46785">
    <property type="entry name" value="Winged helix' DNA-binding domain"/>
    <property type="match status" value="1"/>
</dbReference>
<keyword evidence="7" id="KW-0808">Transferase</keyword>
<name>A0A848BRS4_9FIRM</name>
<accession>A0A848BRS4</accession>
<dbReference type="Pfam" id="PF00155">
    <property type="entry name" value="Aminotran_1_2"/>
    <property type="match status" value="1"/>
</dbReference>
<evidence type="ECO:0000256" key="2">
    <source>
        <dbReference type="ARBA" id="ARBA00022898"/>
    </source>
</evidence>
<gene>
    <name evidence="7" type="ORF">HF872_04915</name>
</gene>
<dbReference type="Pfam" id="PF00392">
    <property type="entry name" value="GntR"/>
    <property type="match status" value="1"/>
</dbReference>
<evidence type="ECO:0000256" key="3">
    <source>
        <dbReference type="ARBA" id="ARBA00023015"/>
    </source>
</evidence>
<dbReference type="InterPro" id="IPR015424">
    <property type="entry name" value="PyrdxlP-dep_Trfase"/>
</dbReference>
<dbReference type="CDD" id="cd07377">
    <property type="entry name" value="WHTH_GntR"/>
    <property type="match status" value="1"/>
</dbReference>
<dbReference type="PROSITE" id="PS50949">
    <property type="entry name" value="HTH_GNTR"/>
    <property type="match status" value="1"/>
</dbReference>
<dbReference type="InterPro" id="IPR051446">
    <property type="entry name" value="HTH_trans_reg/aminotransferase"/>
</dbReference>
<dbReference type="InterPro" id="IPR036388">
    <property type="entry name" value="WH-like_DNA-bd_sf"/>
</dbReference>
<dbReference type="PANTHER" id="PTHR46577">
    <property type="entry name" value="HTH-TYPE TRANSCRIPTIONAL REGULATORY PROTEIN GABR"/>
    <property type="match status" value="1"/>
</dbReference>